<feature type="domain" description="EAL" evidence="4">
    <location>
        <begin position="539"/>
        <end position="792"/>
    </location>
</feature>
<dbReference type="InterPro" id="IPR001610">
    <property type="entry name" value="PAC"/>
</dbReference>
<evidence type="ECO:0000313" key="6">
    <source>
        <dbReference type="EMBL" id="MDT9000012.1"/>
    </source>
</evidence>
<sequence>MTAVLERRLRVQIVEDERIVALDLRSGLEQMGYEVVGIAANESAALELADRTAPDLVLMDIHLDRGSDGIAAARQLRERYAVPVVFLTAYSEPETLSRAAESAPYGYLLKPFELRELNATVRMAMARRAEERKTEAAERRLLLALESARMTVLELDASSSRLRWSGHAHNPALAELSRTLTLAELQRQLDAGGRSALDALILRGEPVDRTCAWAAPDAAPRWLEIHARHFESEALIMGMVRDVTDRVHAEARLRQAVAAFDATEEAMLFLDGLQRVLSCNPAFSTLTLWTEDEVRGRCPHDFLYARRHGDRAELPQQAHHGEVTCWRRDGSTFPALEHLSPVLDENGEATHFVLSFADISEIRDTQFKLQHLALHDPLTGLGNRLHLQETLQAHQQGALALIFLDLDGFKTINDTLGHETGDELLKAIATRLSALLRREDLAVRLGGDEFVVLMAEPRRAEDALQLAEKLLHAVAQPVQLAAQRICVSASAGVALYPQQLSSPGALLKAADAAMYEAKARGRNRASLFDNSMTQEASALLQIEQGLRQVLQTRQLRLHWQPMVRLADGAIIGAEALLRWHHPKLGEIGPQRFIPVAESCGLICAIGSWVLEQACGQLAEWRAAGLLLPRIAVNVSVRQFEQQDLLGQVRELLRRHALPPDCLELEVTESLFAQAAQLRGVLQQLRALGVRIALDDFGTGFSSLGQLTALPLDRLKIDRSFVAELGHSNDAAAVVLAVVTLARSLGLAVIAEGVETEAQREHLRELGVEEAQGWLYHRALSAAAITALLDARGGRLQLPPKAL</sequence>
<dbReference type="Pfam" id="PF00072">
    <property type="entry name" value="Response_reg"/>
    <property type="match status" value="1"/>
</dbReference>
<name>A0ABU3PCH2_9BURK</name>
<dbReference type="InterPro" id="IPR000014">
    <property type="entry name" value="PAS"/>
</dbReference>
<feature type="domain" description="Response regulatory" evidence="2">
    <location>
        <begin position="10"/>
        <end position="125"/>
    </location>
</feature>
<dbReference type="PANTHER" id="PTHR44757">
    <property type="entry name" value="DIGUANYLATE CYCLASE DGCP"/>
    <property type="match status" value="1"/>
</dbReference>
<dbReference type="Pfam" id="PF00990">
    <property type="entry name" value="GGDEF"/>
    <property type="match status" value="1"/>
</dbReference>
<dbReference type="PROSITE" id="PS50113">
    <property type="entry name" value="PAC"/>
    <property type="match status" value="1"/>
</dbReference>
<dbReference type="PROSITE" id="PS50883">
    <property type="entry name" value="EAL"/>
    <property type="match status" value="1"/>
</dbReference>
<protein>
    <submittedName>
        <fullName evidence="6">EAL domain-containing protein</fullName>
    </submittedName>
</protein>
<dbReference type="InterPro" id="IPR000160">
    <property type="entry name" value="GGDEF_dom"/>
</dbReference>
<dbReference type="SUPFAM" id="SSF141868">
    <property type="entry name" value="EAL domain-like"/>
    <property type="match status" value="1"/>
</dbReference>
<dbReference type="Pfam" id="PF00563">
    <property type="entry name" value="EAL"/>
    <property type="match status" value="1"/>
</dbReference>
<dbReference type="PROSITE" id="PS50887">
    <property type="entry name" value="GGDEF"/>
    <property type="match status" value="1"/>
</dbReference>
<keyword evidence="1" id="KW-0597">Phosphoprotein</keyword>
<dbReference type="NCBIfam" id="TIGR00229">
    <property type="entry name" value="sensory_box"/>
    <property type="match status" value="1"/>
</dbReference>
<dbReference type="SMART" id="SM00086">
    <property type="entry name" value="PAC"/>
    <property type="match status" value="2"/>
</dbReference>
<evidence type="ECO:0000259" key="3">
    <source>
        <dbReference type="PROSITE" id="PS50113"/>
    </source>
</evidence>
<dbReference type="EMBL" id="JAVXZY010000004">
    <property type="protein sequence ID" value="MDT9000012.1"/>
    <property type="molecule type" value="Genomic_DNA"/>
</dbReference>
<dbReference type="InterPro" id="IPR001789">
    <property type="entry name" value="Sig_transdc_resp-reg_receiver"/>
</dbReference>
<dbReference type="InterPro" id="IPR035919">
    <property type="entry name" value="EAL_sf"/>
</dbReference>
<dbReference type="Gene3D" id="3.20.20.450">
    <property type="entry name" value="EAL domain"/>
    <property type="match status" value="1"/>
</dbReference>
<accession>A0ABU3PCH2</accession>
<dbReference type="SUPFAM" id="SSF52172">
    <property type="entry name" value="CheY-like"/>
    <property type="match status" value="1"/>
</dbReference>
<evidence type="ECO:0000259" key="2">
    <source>
        <dbReference type="PROSITE" id="PS50110"/>
    </source>
</evidence>
<dbReference type="SMART" id="SM00052">
    <property type="entry name" value="EAL"/>
    <property type="match status" value="1"/>
</dbReference>
<keyword evidence="7" id="KW-1185">Reference proteome</keyword>
<gene>
    <name evidence="6" type="ORF">RQP53_12120</name>
</gene>
<dbReference type="NCBIfam" id="TIGR00254">
    <property type="entry name" value="GGDEF"/>
    <property type="match status" value="1"/>
</dbReference>
<dbReference type="InterPro" id="IPR011006">
    <property type="entry name" value="CheY-like_superfamily"/>
</dbReference>
<feature type="modified residue" description="4-aspartylphosphate" evidence="1">
    <location>
        <position position="60"/>
    </location>
</feature>
<feature type="domain" description="PAC" evidence="3">
    <location>
        <begin position="319"/>
        <end position="371"/>
    </location>
</feature>
<dbReference type="CDD" id="cd17534">
    <property type="entry name" value="REC_DC-like"/>
    <property type="match status" value="1"/>
</dbReference>
<dbReference type="InterPro" id="IPR029787">
    <property type="entry name" value="Nucleotide_cyclase"/>
</dbReference>
<evidence type="ECO:0000313" key="7">
    <source>
        <dbReference type="Proteomes" id="UP001246372"/>
    </source>
</evidence>
<reference evidence="6" key="1">
    <citation type="submission" date="2023-09" db="EMBL/GenBank/DDBJ databases">
        <title>Paucibacter sp. APW11 Genome sequencing and assembly.</title>
        <authorList>
            <person name="Kim I."/>
        </authorList>
    </citation>
    <scope>NUCLEOTIDE SEQUENCE</scope>
    <source>
        <strain evidence="6">APW11</strain>
    </source>
</reference>
<dbReference type="InterPro" id="IPR052155">
    <property type="entry name" value="Biofilm_reg_signaling"/>
</dbReference>
<dbReference type="InterPro" id="IPR035965">
    <property type="entry name" value="PAS-like_dom_sf"/>
</dbReference>
<comment type="caution">
    <text evidence="6">The sequence shown here is derived from an EMBL/GenBank/DDBJ whole genome shotgun (WGS) entry which is preliminary data.</text>
</comment>
<dbReference type="PROSITE" id="PS50110">
    <property type="entry name" value="RESPONSE_REGULATORY"/>
    <property type="match status" value="1"/>
</dbReference>
<organism evidence="6 7">
    <name type="scientific">Roseateles aquae</name>
    <dbReference type="NCBI Taxonomy" id="3077235"/>
    <lineage>
        <taxon>Bacteria</taxon>
        <taxon>Pseudomonadati</taxon>
        <taxon>Pseudomonadota</taxon>
        <taxon>Betaproteobacteria</taxon>
        <taxon>Burkholderiales</taxon>
        <taxon>Sphaerotilaceae</taxon>
        <taxon>Roseateles</taxon>
    </lineage>
</organism>
<evidence type="ECO:0000256" key="1">
    <source>
        <dbReference type="PROSITE-ProRule" id="PRU00169"/>
    </source>
</evidence>
<evidence type="ECO:0000259" key="4">
    <source>
        <dbReference type="PROSITE" id="PS50883"/>
    </source>
</evidence>
<dbReference type="SMART" id="SM00448">
    <property type="entry name" value="REC"/>
    <property type="match status" value="1"/>
</dbReference>
<dbReference type="Proteomes" id="UP001246372">
    <property type="component" value="Unassembled WGS sequence"/>
</dbReference>
<dbReference type="Gene3D" id="3.40.50.2300">
    <property type="match status" value="1"/>
</dbReference>
<dbReference type="SUPFAM" id="SSF55785">
    <property type="entry name" value="PYP-like sensor domain (PAS domain)"/>
    <property type="match status" value="2"/>
</dbReference>
<dbReference type="InterPro" id="IPR001633">
    <property type="entry name" value="EAL_dom"/>
</dbReference>
<dbReference type="CDD" id="cd01948">
    <property type="entry name" value="EAL"/>
    <property type="match status" value="1"/>
</dbReference>
<dbReference type="Pfam" id="PF13426">
    <property type="entry name" value="PAS_9"/>
    <property type="match status" value="1"/>
</dbReference>
<evidence type="ECO:0000259" key="5">
    <source>
        <dbReference type="PROSITE" id="PS50887"/>
    </source>
</evidence>
<dbReference type="Gene3D" id="3.30.70.270">
    <property type="match status" value="1"/>
</dbReference>
<dbReference type="SMART" id="SM00267">
    <property type="entry name" value="GGDEF"/>
    <property type="match status" value="1"/>
</dbReference>
<dbReference type="CDD" id="cd01949">
    <property type="entry name" value="GGDEF"/>
    <property type="match status" value="1"/>
</dbReference>
<feature type="domain" description="GGDEF" evidence="5">
    <location>
        <begin position="397"/>
        <end position="530"/>
    </location>
</feature>
<dbReference type="SUPFAM" id="SSF55073">
    <property type="entry name" value="Nucleotide cyclase"/>
    <property type="match status" value="1"/>
</dbReference>
<dbReference type="RefSeq" id="WP_315650558.1">
    <property type="nucleotide sequence ID" value="NZ_JAVXZY010000004.1"/>
</dbReference>
<dbReference type="PANTHER" id="PTHR44757:SF2">
    <property type="entry name" value="BIOFILM ARCHITECTURE MAINTENANCE PROTEIN MBAA"/>
    <property type="match status" value="1"/>
</dbReference>
<proteinExistence type="predicted"/>
<dbReference type="Gene3D" id="3.30.450.20">
    <property type="entry name" value="PAS domain"/>
    <property type="match status" value="2"/>
</dbReference>
<dbReference type="CDD" id="cd00130">
    <property type="entry name" value="PAS"/>
    <property type="match status" value="1"/>
</dbReference>
<dbReference type="InterPro" id="IPR043128">
    <property type="entry name" value="Rev_trsase/Diguanyl_cyclase"/>
</dbReference>
<dbReference type="InterPro" id="IPR000700">
    <property type="entry name" value="PAS-assoc_C"/>
</dbReference>